<organism evidence="1 2">
    <name type="scientific">Anaerosporobacter mobilis DSM 15930</name>
    <dbReference type="NCBI Taxonomy" id="1120996"/>
    <lineage>
        <taxon>Bacteria</taxon>
        <taxon>Bacillati</taxon>
        <taxon>Bacillota</taxon>
        <taxon>Clostridia</taxon>
        <taxon>Lachnospirales</taxon>
        <taxon>Lachnospiraceae</taxon>
        <taxon>Anaerosporobacter</taxon>
    </lineage>
</organism>
<name>A0A1M7GL11_9FIRM</name>
<reference evidence="1 2" key="1">
    <citation type="submission" date="2016-11" db="EMBL/GenBank/DDBJ databases">
        <authorList>
            <person name="Jaros S."/>
            <person name="Januszkiewicz K."/>
            <person name="Wedrychowicz H."/>
        </authorList>
    </citation>
    <scope>NUCLEOTIDE SEQUENCE [LARGE SCALE GENOMIC DNA]</scope>
    <source>
        <strain evidence="1 2">DSM 15930</strain>
    </source>
</reference>
<dbReference type="RefSeq" id="WP_170865438.1">
    <property type="nucleotide sequence ID" value="NZ_FRCP01000007.1"/>
</dbReference>
<dbReference type="AlphaFoldDB" id="A0A1M7GL11"/>
<dbReference type="Proteomes" id="UP000184038">
    <property type="component" value="Unassembled WGS sequence"/>
</dbReference>
<accession>A0A1M7GL11</accession>
<protein>
    <submittedName>
        <fullName evidence="1">Uncharacterized protein</fullName>
    </submittedName>
</protein>
<dbReference type="EMBL" id="FRCP01000007">
    <property type="protein sequence ID" value="SHM16866.1"/>
    <property type="molecule type" value="Genomic_DNA"/>
</dbReference>
<dbReference type="STRING" id="1120996.SAMN02746066_00981"/>
<keyword evidence="2" id="KW-1185">Reference proteome</keyword>
<proteinExistence type="predicted"/>
<sequence>MGEIITASMVNGVLDQVKELLPILMPAMISFIGLRKAISFLQGVLHSA</sequence>
<gene>
    <name evidence="1" type="ORF">SAMN02746066_00981</name>
</gene>
<evidence type="ECO:0000313" key="1">
    <source>
        <dbReference type="EMBL" id="SHM16866.1"/>
    </source>
</evidence>
<evidence type="ECO:0000313" key="2">
    <source>
        <dbReference type="Proteomes" id="UP000184038"/>
    </source>
</evidence>